<evidence type="ECO:0000259" key="1">
    <source>
        <dbReference type="Pfam" id="PF12680"/>
    </source>
</evidence>
<sequence>MRSLREAGYTDESAVVVAGNREILVAMPAPVSAFYAAYLDGNLEGMLSQLAARVAVRFPSYPTLLGIDAARVFFAGQAGVLEDLRFELVDVITRGDVAAVVWRESATAPDGALWRAHGVDVIRHAHGLIASIEVGGAAAPLRERVPRFASARLATPFAR</sequence>
<evidence type="ECO:0000313" key="2">
    <source>
        <dbReference type="EMBL" id="MBW9110450.1"/>
    </source>
</evidence>
<comment type="caution">
    <text evidence="2">The sequence shown here is derived from an EMBL/GenBank/DDBJ whole genome shotgun (WGS) entry which is preliminary data.</text>
</comment>
<dbReference type="EMBL" id="JAEUAX010000005">
    <property type="protein sequence ID" value="MBW9110450.1"/>
    <property type="molecule type" value="Genomic_DNA"/>
</dbReference>
<reference evidence="2 3" key="1">
    <citation type="journal article" date="2021" name="MBio">
        <title>Poor Competitiveness of Bradyrhizobium in Pigeon Pea Root Colonization in Indian Soils.</title>
        <authorList>
            <person name="Chalasani D."/>
            <person name="Basu A."/>
            <person name="Pullabhotla S.V.S.R.N."/>
            <person name="Jorrin B."/>
            <person name="Neal A.L."/>
            <person name="Poole P.S."/>
            <person name="Podile A.R."/>
            <person name="Tkacz A."/>
        </authorList>
    </citation>
    <scope>NUCLEOTIDE SEQUENCE [LARGE SCALE GENOMIC DNA]</scope>
    <source>
        <strain evidence="2 3">HU12</strain>
    </source>
</reference>
<dbReference type="Gene3D" id="3.10.450.50">
    <property type="match status" value="1"/>
</dbReference>
<dbReference type="InterPro" id="IPR032710">
    <property type="entry name" value="NTF2-like_dom_sf"/>
</dbReference>
<feature type="domain" description="SnoaL-like" evidence="1">
    <location>
        <begin position="31"/>
        <end position="131"/>
    </location>
</feature>
<evidence type="ECO:0000313" key="3">
    <source>
        <dbReference type="Proteomes" id="UP000777440"/>
    </source>
</evidence>
<dbReference type="InterPro" id="IPR037401">
    <property type="entry name" value="SnoaL-like"/>
</dbReference>
<keyword evidence="3" id="KW-1185">Reference proteome</keyword>
<name>A0ABS7I0S9_9MICO</name>
<protein>
    <submittedName>
        <fullName evidence="2">Nuclear transport factor 2 family protein</fullName>
    </submittedName>
</protein>
<gene>
    <name evidence="2" type="ORF">JNB61_11765</name>
</gene>
<dbReference type="SUPFAM" id="SSF54427">
    <property type="entry name" value="NTF2-like"/>
    <property type="match status" value="1"/>
</dbReference>
<dbReference type="Proteomes" id="UP000777440">
    <property type="component" value="Unassembled WGS sequence"/>
</dbReference>
<dbReference type="RefSeq" id="WP_220289257.1">
    <property type="nucleotide sequence ID" value="NZ_JAEUAX010000005.1"/>
</dbReference>
<accession>A0ABS7I0S9</accession>
<organism evidence="2 3">
    <name type="scientific">Microbacterium ureisolvens</name>
    <dbReference type="NCBI Taxonomy" id="2781186"/>
    <lineage>
        <taxon>Bacteria</taxon>
        <taxon>Bacillati</taxon>
        <taxon>Actinomycetota</taxon>
        <taxon>Actinomycetes</taxon>
        <taxon>Micrococcales</taxon>
        <taxon>Microbacteriaceae</taxon>
        <taxon>Microbacterium</taxon>
    </lineage>
</organism>
<dbReference type="Pfam" id="PF12680">
    <property type="entry name" value="SnoaL_2"/>
    <property type="match status" value="1"/>
</dbReference>
<proteinExistence type="predicted"/>